<dbReference type="InterPro" id="IPR020846">
    <property type="entry name" value="MFS_dom"/>
</dbReference>
<evidence type="ECO:0000256" key="2">
    <source>
        <dbReference type="ARBA" id="ARBA00008335"/>
    </source>
</evidence>
<feature type="transmembrane region" description="Helical" evidence="7">
    <location>
        <begin position="343"/>
        <end position="363"/>
    </location>
</feature>
<feature type="domain" description="Major facilitator superfamily (MFS) profile" evidence="8">
    <location>
        <begin position="8"/>
        <end position="391"/>
    </location>
</feature>
<keyword evidence="10" id="KW-1185">Reference proteome</keyword>
<feature type="transmembrane region" description="Helical" evidence="7">
    <location>
        <begin position="369"/>
        <end position="388"/>
    </location>
</feature>
<dbReference type="InterPro" id="IPR051788">
    <property type="entry name" value="MFS_Transporter"/>
</dbReference>
<feature type="transmembrane region" description="Helical" evidence="7">
    <location>
        <begin position="43"/>
        <end position="62"/>
    </location>
</feature>
<evidence type="ECO:0000256" key="7">
    <source>
        <dbReference type="SAM" id="Phobius"/>
    </source>
</evidence>
<comment type="similarity">
    <text evidence="2">Belongs to the major facilitator superfamily.</text>
</comment>
<dbReference type="GO" id="GO:0022857">
    <property type="term" value="F:transmembrane transporter activity"/>
    <property type="evidence" value="ECO:0007669"/>
    <property type="project" value="InterPro"/>
</dbReference>
<dbReference type="STRING" id="545501.BN997_00170"/>
<organism evidence="9 10">
    <name type="scientific">Oceanobacillus oncorhynchi</name>
    <dbReference type="NCBI Taxonomy" id="545501"/>
    <lineage>
        <taxon>Bacteria</taxon>
        <taxon>Bacillati</taxon>
        <taxon>Bacillota</taxon>
        <taxon>Bacilli</taxon>
        <taxon>Bacillales</taxon>
        <taxon>Bacillaceae</taxon>
        <taxon>Oceanobacillus</taxon>
    </lineage>
</organism>
<dbReference type="PROSITE" id="PS50850">
    <property type="entry name" value="MFS"/>
    <property type="match status" value="1"/>
</dbReference>
<dbReference type="RefSeq" id="WP_042528790.1">
    <property type="nucleotide sequence ID" value="NZ_CAXOIH010000025.1"/>
</dbReference>
<dbReference type="InterPro" id="IPR005829">
    <property type="entry name" value="Sugar_transporter_CS"/>
</dbReference>
<evidence type="ECO:0000259" key="8">
    <source>
        <dbReference type="PROSITE" id="PS50850"/>
    </source>
</evidence>
<feature type="transmembrane region" description="Helical" evidence="7">
    <location>
        <begin position="209"/>
        <end position="233"/>
    </location>
</feature>
<feature type="transmembrane region" description="Helical" evidence="7">
    <location>
        <begin position="278"/>
        <end position="298"/>
    </location>
</feature>
<comment type="subcellular location">
    <subcellularLocation>
        <location evidence="1">Cell membrane</location>
        <topology evidence="1">Multi-pass membrane protein</topology>
    </subcellularLocation>
</comment>
<name>A0A0A1ML03_9BACI</name>
<accession>A0A0A1ML03</accession>
<protein>
    <submittedName>
        <fullName evidence="9">Inner membrane transport protein YdiN</fullName>
    </submittedName>
</protein>
<dbReference type="SUPFAM" id="SSF103473">
    <property type="entry name" value="MFS general substrate transporter"/>
    <property type="match status" value="1"/>
</dbReference>
<gene>
    <name evidence="9" type="primary">ydiN_2</name>
    <name evidence="9" type="ORF">BN997_00170</name>
</gene>
<dbReference type="PROSITE" id="PS00216">
    <property type="entry name" value="SUGAR_TRANSPORT_1"/>
    <property type="match status" value="1"/>
</dbReference>
<proteinExistence type="inferred from homology"/>
<keyword evidence="5 7" id="KW-1133">Transmembrane helix</keyword>
<dbReference type="Pfam" id="PF07690">
    <property type="entry name" value="MFS_1"/>
    <property type="match status" value="1"/>
</dbReference>
<dbReference type="EMBL" id="CDGG01000001">
    <property type="protein sequence ID" value="CEI80367.1"/>
    <property type="molecule type" value="Genomic_DNA"/>
</dbReference>
<feature type="transmembrane region" description="Helical" evidence="7">
    <location>
        <begin position="160"/>
        <end position="180"/>
    </location>
</feature>
<keyword evidence="6 7" id="KW-0472">Membrane</keyword>
<dbReference type="OrthoDB" id="7066727at2"/>
<dbReference type="AlphaFoldDB" id="A0A0A1ML03"/>
<feature type="transmembrane region" description="Helical" evidence="7">
    <location>
        <begin position="74"/>
        <end position="92"/>
    </location>
</feature>
<feature type="transmembrane region" description="Helical" evidence="7">
    <location>
        <begin position="12"/>
        <end position="31"/>
    </location>
</feature>
<evidence type="ECO:0000256" key="4">
    <source>
        <dbReference type="ARBA" id="ARBA00022692"/>
    </source>
</evidence>
<dbReference type="GO" id="GO:0005886">
    <property type="term" value="C:plasma membrane"/>
    <property type="evidence" value="ECO:0007669"/>
    <property type="project" value="UniProtKB-SubCell"/>
</dbReference>
<reference evidence="9 10" key="1">
    <citation type="submission" date="2014-11" db="EMBL/GenBank/DDBJ databases">
        <authorList>
            <person name="Urmite Genomes Urmite Genomes"/>
        </authorList>
    </citation>
    <scope>NUCLEOTIDE SEQUENCE [LARGE SCALE GENOMIC DNA]</scope>
    <source>
        <strain evidence="9 10">Oc5</strain>
    </source>
</reference>
<dbReference type="Gene3D" id="1.20.1250.20">
    <property type="entry name" value="MFS general substrate transporter like domains"/>
    <property type="match status" value="2"/>
</dbReference>
<dbReference type="Proteomes" id="UP000040453">
    <property type="component" value="Unassembled WGS sequence"/>
</dbReference>
<dbReference type="PANTHER" id="PTHR23514:SF3">
    <property type="entry name" value="BYPASS OF STOP CODON PROTEIN 6"/>
    <property type="match status" value="1"/>
</dbReference>
<dbReference type="InterPro" id="IPR036259">
    <property type="entry name" value="MFS_trans_sf"/>
</dbReference>
<feature type="transmembrane region" description="Helical" evidence="7">
    <location>
        <begin position="304"/>
        <end position="331"/>
    </location>
</feature>
<feature type="transmembrane region" description="Helical" evidence="7">
    <location>
        <begin position="253"/>
        <end position="271"/>
    </location>
</feature>
<dbReference type="PANTHER" id="PTHR23514">
    <property type="entry name" value="BYPASS OF STOP CODON PROTEIN 6"/>
    <property type="match status" value="1"/>
</dbReference>
<sequence length="395" mass="43057">MKNPYIKTSFGMYLNYFMLGMINIIIASNMGNLSESYNQPVERISLLVSAIGIGKLVALFFAGRLSDKLGRKPIIITGSFLYLLFLIGIPLLSSYPVAFALAITAGIANSLLDSGTYPALIESFPKQSSSATVLVKAMVSIGATLLPVILAFLASHDLSWGWSFYLLAVLFLISGMYLIFMPFPAVHTNEKNEKTSEAQDNRFKEKPKFWGEGLAIILIGFTSTALFVVWQTWLPELGTGFMDLSENVAVQLLSYFSIGALVSVLLLAVVLDKFIKPITIMIIYPAVAFVSMLMLFFVHSYPVVIISTFILGLSTSGIFQLAISVMTDFFVENKGTTTSYVNIAGSVAFILVPIITSSLVGGIGISMTLVFDMVIAVLSILLAVFVLYRGKKVLN</sequence>
<keyword evidence="3" id="KW-0813">Transport</keyword>
<dbReference type="InterPro" id="IPR011701">
    <property type="entry name" value="MFS"/>
</dbReference>
<evidence type="ECO:0000256" key="5">
    <source>
        <dbReference type="ARBA" id="ARBA00022989"/>
    </source>
</evidence>
<keyword evidence="4 7" id="KW-0812">Transmembrane</keyword>
<evidence type="ECO:0000313" key="10">
    <source>
        <dbReference type="Proteomes" id="UP000040453"/>
    </source>
</evidence>
<evidence type="ECO:0000256" key="6">
    <source>
        <dbReference type="ARBA" id="ARBA00023136"/>
    </source>
</evidence>
<evidence type="ECO:0000256" key="3">
    <source>
        <dbReference type="ARBA" id="ARBA00022448"/>
    </source>
</evidence>
<feature type="transmembrane region" description="Helical" evidence="7">
    <location>
        <begin position="98"/>
        <end position="121"/>
    </location>
</feature>
<evidence type="ECO:0000313" key="9">
    <source>
        <dbReference type="EMBL" id="CEI80367.1"/>
    </source>
</evidence>
<feature type="transmembrane region" description="Helical" evidence="7">
    <location>
        <begin position="133"/>
        <end position="154"/>
    </location>
</feature>
<evidence type="ECO:0000256" key="1">
    <source>
        <dbReference type="ARBA" id="ARBA00004651"/>
    </source>
</evidence>